<gene>
    <name evidence="2" type="ORF">HGRIS_002125</name>
</gene>
<sequence>MQPGWLGAIAPPPPDTDNPPAPPPNHRPRPFASSGPKATTSKAAGNPHPYNGKNHT</sequence>
<proteinExistence type="predicted"/>
<feature type="region of interest" description="Disordered" evidence="1">
    <location>
        <begin position="1"/>
        <end position="56"/>
    </location>
</feature>
<reference evidence="3" key="1">
    <citation type="submission" date="2024-06" db="EMBL/GenBank/DDBJ databases">
        <title>Multi-omics analyses provide insights into the biosynthesis of the anticancer antibiotic pleurotin in Hohenbuehelia grisea.</title>
        <authorList>
            <person name="Weaver J.A."/>
            <person name="Alberti F."/>
        </authorList>
    </citation>
    <scope>NUCLEOTIDE SEQUENCE [LARGE SCALE GENOMIC DNA]</scope>
    <source>
        <strain evidence="3">T-177</strain>
    </source>
</reference>
<feature type="compositionally biased region" description="Pro residues" evidence="1">
    <location>
        <begin position="10"/>
        <end position="25"/>
    </location>
</feature>
<dbReference type="Proteomes" id="UP001556367">
    <property type="component" value="Unassembled WGS sequence"/>
</dbReference>
<name>A0ABR3JJJ6_9AGAR</name>
<organism evidence="2 3">
    <name type="scientific">Hohenbuehelia grisea</name>
    <dbReference type="NCBI Taxonomy" id="104357"/>
    <lineage>
        <taxon>Eukaryota</taxon>
        <taxon>Fungi</taxon>
        <taxon>Dikarya</taxon>
        <taxon>Basidiomycota</taxon>
        <taxon>Agaricomycotina</taxon>
        <taxon>Agaricomycetes</taxon>
        <taxon>Agaricomycetidae</taxon>
        <taxon>Agaricales</taxon>
        <taxon>Pleurotineae</taxon>
        <taxon>Pleurotaceae</taxon>
        <taxon>Hohenbuehelia</taxon>
    </lineage>
</organism>
<comment type="caution">
    <text evidence="2">The sequence shown here is derived from an EMBL/GenBank/DDBJ whole genome shotgun (WGS) entry which is preliminary data.</text>
</comment>
<accession>A0ABR3JJJ6</accession>
<keyword evidence="3" id="KW-1185">Reference proteome</keyword>
<protein>
    <submittedName>
        <fullName evidence="2">Uncharacterized protein</fullName>
    </submittedName>
</protein>
<evidence type="ECO:0000313" key="3">
    <source>
        <dbReference type="Proteomes" id="UP001556367"/>
    </source>
</evidence>
<dbReference type="EMBL" id="JASNQZ010000006">
    <property type="protein sequence ID" value="KAL0955940.1"/>
    <property type="molecule type" value="Genomic_DNA"/>
</dbReference>
<evidence type="ECO:0000256" key="1">
    <source>
        <dbReference type="SAM" id="MobiDB-lite"/>
    </source>
</evidence>
<evidence type="ECO:0000313" key="2">
    <source>
        <dbReference type="EMBL" id="KAL0955940.1"/>
    </source>
</evidence>